<evidence type="ECO:0008006" key="5">
    <source>
        <dbReference type="Google" id="ProtNLM"/>
    </source>
</evidence>
<keyword evidence="3" id="KW-1185">Reference proteome</keyword>
<gene>
    <name evidence="2" type="ORF">EGC77_01320</name>
    <name evidence="1" type="ORF">EGC80_17685</name>
</gene>
<dbReference type="Proteomes" id="UP000278855">
    <property type="component" value="Unassembled WGS sequence"/>
</dbReference>
<dbReference type="PROSITE" id="PS51257">
    <property type="entry name" value="PROKAR_LIPOPROTEIN"/>
    <property type="match status" value="1"/>
</dbReference>
<dbReference type="EMBL" id="CP034073">
    <property type="protein sequence ID" value="AZG36506.1"/>
    <property type="molecule type" value="Genomic_DNA"/>
</dbReference>
<dbReference type="Proteomes" id="UP000273778">
    <property type="component" value="Chromosome"/>
</dbReference>
<reference evidence="4" key="2">
    <citation type="submission" date="2018-11" db="EMBL/GenBank/DDBJ databases">
        <title>Shewanella sp. R106.</title>
        <authorList>
            <person name="Hwang Y.J."/>
            <person name="Hwang C.Y."/>
        </authorList>
    </citation>
    <scope>NUCLEOTIDE SEQUENCE [LARGE SCALE GENOMIC DNA]</scope>
    <source>
        <strain evidence="4">R106</strain>
    </source>
</reference>
<evidence type="ECO:0000313" key="2">
    <source>
        <dbReference type="EMBL" id="RPA34354.1"/>
    </source>
</evidence>
<accession>A0A3N4EZQ3</accession>
<protein>
    <recommendedName>
        <fullName evidence="5">Lipoprotein</fullName>
    </recommendedName>
</protein>
<dbReference type="KEGG" id="spsr:EGC80_17685"/>
<dbReference type="RefSeq" id="WP_124011610.1">
    <property type="nucleotide sequence ID" value="NZ_CP034073.1"/>
</dbReference>
<name>A0A3N4EZQ3_9GAMM</name>
<evidence type="ECO:0000313" key="1">
    <source>
        <dbReference type="EMBL" id="AZG36506.1"/>
    </source>
</evidence>
<reference evidence="1 3" key="1">
    <citation type="submission" date="2018-11" db="EMBL/GenBank/DDBJ databases">
        <title>Shewanella sp. M2.</title>
        <authorList>
            <person name="Hwang Y.J."/>
            <person name="Hwang C.Y."/>
        </authorList>
    </citation>
    <scope>NUCLEOTIDE SEQUENCE [LARGE SCALE GENOMIC DNA]</scope>
    <source>
        <strain evidence="1 3">M2</strain>
    </source>
</reference>
<dbReference type="EMBL" id="RKKB01000001">
    <property type="protein sequence ID" value="RPA34354.1"/>
    <property type="molecule type" value="Genomic_DNA"/>
</dbReference>
<proteinExistence type="predicted"/>
<dbReference type="AlphaFoldDB" id="A0A3N4EZQ3"/>
<evidence type="ECO:0000313" key="3">
    <source>
        <dbReference type="Proteomes" id="UP000273778"/>
    </source>
</evidence>
<sequence>MKFIAILITIMSVFGCREAQSETIKSAALMTLNCKVDLERFAAKSSEATTLPLAVDLQHSPEIEGVIILEGEPKAYVKALNKLNDVLNKCEANSFTRFKLSGNVSQDLSSELSKSDAFIRVENGYLYLYRVL</sequence>
<reference evidence="2" key="3">
    <citation type="submission" date="2018-11" db="EMBL/GenBank/DDBJ databases">
        <authorList>
            <person name="Hwang Y.J."/>
            <person name="Hwang C.Y."/>
        </authorList>
    </citation>
    <scope>NUCLEOTIDE SEQUENCE</scope>
    <source>
        <strain evidence="2">R106</strain>
    </source>
</reference>
<organism evidence="2 4">
    <name type="scientific">Shewanella psychromarinicola</name>
    <dbReference type="NCBI Taxonomy" id="2487742"/>
    <lineage>
        <taxon>Bacteria</taxon>
        <taxon>Pseudomonadati</taxon>
        <taxon>Pseudomonadota</taxon>
        <taxon>Gammaproteobacteria</taxon>
        <taxon>Alteromonadales</taxon>
        <taxon>Shewanellaceae</taxon>
        <taxon>Shewanella</taxon>
    </lineage>
</organism>
<evidence type="ECO:0000313" key="4">
    <source>
        <dbReference type="Proteomes" id="UP000278855"/>
    </source>
</evidence>